<dbReference type="Proteomes" id="UP000032180">
    <property type="component" value="Chromosome 7"/>
</dbReference>
<feature type="compositionally biased region" description="Low complexity" evidence="1">
    <location>
        <begin position="46"/>
        <end position="58"/>
    </location>
</feature>
<sequence length="252" mass="27339">MELVTTKKAMEEETEESTMADQISNVTYSTEHGGRACSHATRPRSGAEAAGGAEAGVAEHAVERGGAVGVESERGDANIGGGGGDRRVPLAVDHRARTTGTAHRRSPAQLGVPALALMTESAATQHPLAFTRLRDAWYEYHTSKDEQRLDELVPDLEPLRVRHLIRVDRRAARFHRPDAIDAWELEKILAELSQPIFAVGPLHRVSLATTLPVVRNIIINSVPPARRSNNLSMVKSKLLASPVVESLQQSTS</sequence>
<reference evidence="3" key="2">
    <citation type="submission" date="2013-12" db="EMBL/GenBank/DDBJ databases">
        <authorList>
            <person name="Yu Y."/>
            <person name="Lee S."/>
            <person name="de Baynast K."/>
            <person name="Wissotski M."/>
            <person name="Liu L."/>
            <person name="Talag J."/>
            <person name="Goicoechea J."/>
            <person name="Angelova A."/>
            <person name="Jetty R."/>
            <person name="Kudrna D."/>
            <person name="Golser W."/>
            <person name="Rivera L."/>
            <person name="Zhang J."/>
            <person name="Wing R."/>
        </authorList>
    </citation>
    <scope>NUCLEOTIDE SEQUENCE</scope>
</reference>
<name>A0A0D9WX57_9ORYZ</name>
<dbReference type="HOGENOM" id="CLU_1216304_0_0_1"/>
<accession>A0A0D9WX57</accession>
<organism evidence="2 3">
    <name type="scientific">Leersia perrieri</name>
    <dbReference type="NCBI Taxonomy" id="77586"/>
    <lineage>
        <taxon>Eukaryota</taxon>
        <taxon>Viridiplantae</taxon>
        <taxon>Streptophyta</taxon>
        <taxon>Embryophyta</taxon>
        <taxon>Tracheophyta</taxon>
        <taxon>Spermatophyta</taxon>
        <taxon>Magnoliopsida</taxon>
        <taxon>Liliopsida</taxon>
        <taxon>Poales</taxon>
        <taxon>Poaceae</taxon>
        <taxon>BOP clade</taxon>
        <taxon>Oryzoideae</taxon>
        <taxon>Oryzeae</taxon>
        <taxon>Oryzinae</taxon>
        <taxon>Leersia</taxon>
    </lineage>
</organism>
<feature type="region of interest" description="Disordered" evidence="1">
    <location>
        <begin position="31"/>
        <end position="58"/>
    </location>
</feature>
<dbReference type="Gramene" id="LPERR07G07220.1">
    <property type="protein sequence ID" value="LPERR07G07220.1"/>
    <property type="gene ID" value="LPERR07G07220"/>
</dbReference>
<dbReference type="EnsemblPlants" id="LPERR07G07220.1">
    <property type="protein sequence ID" value="LPERR07G07220.1"/>
    <property type="gene ID" value="LPERR07G07220"/>
</dbReference>
<evidence type="ECO:0000313" key="3">
    <source>
        <dbReference type="Proteomes" id="UP000032180"/>
    </source>
</evidence>
<protein>
    <submittedName>
        <fullName evidence="2">Uncharacterized protein</fullName>
    </submittedName>
</protein>
<reference evidence="2 3" key="1">
    <citation type="submission" date="2012-08" db="EMBL/GenBank/DDBJ databases">
        <title>Oryza genome evolution.</title>
        <authorList>
            <person name="Wing R.A."/>
        </authorList>
    </citation>
    <scope>NUCLEOTIDE SEQUENCE</scope>
</reference>
<reference evidence="2" key="3">
    <citation type="submission" date="2015-04" db="UniProtKB">
        <authorList>
            <consortium name="EnsemblPlants"/>
        </authorList>
    </citation>
    <scope>IDENTIFICATION</scope>
</reference>
<dbReference type="AlphaFoldDB" id="A0A0D9WX57"/>
<keyword evidence="3" id="KW-1185">Reference proteome</keyword>
<evidence type="ECO:0000256" key="1">
    <source>
        <dbReference type="SAM" id="MobiDB-lite"/>
    </source>
</evidence>
<proteinExistence type="predicted"/>
<evidence type="ECO:0000313" key="2">
    <source>
        <dbReference type="EnsemblPlants" id="LPERR07G07220.1"/>
    </source>
</evidence>